<evidence type="ECO:0000313" key="1">
    <source>
        <dbReference type="EMBL" id="GGR09828.1"/>
    </source>
</evidence>
<dbReference type="Proteomes" id="UP000603865">
    <property type="component" value="Unassembled WGS sequence"/>
</dbReference>
<protein>
    <submittedName>
        <fullName evidence="1">Uncharacterized protein</fullName>
    </submittedName>
</protein>
<organism evidence="1 2">
    <name type="scientific">Deinococcus ruber</name>
    <dbReference type="NCBI Taxonomy" id="1848197"/>
    <lineage>
        <taxon>Bacteria</taxon>
        <taxon>Thermotogati</taxon>
        <taxon>Deinococcota</taxon>
        <taxon>Deinococci</taxon>
        <taxon>Deinococcales</taxon>
        <taxon>Deinococcaceae</taxon>
        <taxon>Deinococcus</taxon>
    </lineage>
</organism>
<reference evidence="1" key="2">
    <citation type="submission" date="2020-09" db="EMBL/GenBank/DDBJ databases">
        <authorList>
            <person name="Sun Q."/>
            <person name="Ohkuma M."/>
        </authorList>
    </citation>
    <scope>NUCLEOTIDE SEQUENCE</scope>
    <source>
        <strain evidence="1">JCM 31311</strain>
    </source>
</reference>
<accession>A0A918C812</accession>
<keyword evidence="2" id="KW-1185">Reference proteome</keyword>
<comment type="caution">
    <text evidence="1">The sequence shown here is derived from an EMBL/GenBank/DDBJ whole genome shotgun (WGS) entry which is preliminary data.</text>
</comment>
<gene>
    <name evidence="1" type="ORF">GCM10008957_23240</name>
</gene>
<dbReference type="RefSeq" id="WP_189090525.1">
    <property type="nucleotide sequence ID" value="NZ_BMQL01000011.1"/>
</dbReference>
<dbReference type="AlphaFoldDB" id="A0A918C812"/>
<evidence type="ECO:0000313" key="2">
    <source>
        <dbReference type="Proteomes" id="UP000603865"/>
    </source>
</evidence>
<name>A0A918C812_9DEIO</name>
<proteinExistence type="predicted"/>
<reference evidence="1" key="1">
    <citation type="journal article" date="2014" name="Int. J. Syst. Evol. Microbiol.">
        <title>Complete genome sequence of Corynebacterium casei LMG S-19264T (=DSM 44701T), isolated from a smear-ripened cheese.</title>
        <authorList>
            <consortium name="US DOE Joint Genome Institute (JGI-PGF)"/>
            <person name="Walter F."/>
            <person name="Albersmeier A."/>
            <person name="Kalinowski J."/>
            <person name="Ruckert C."/>
        </authorList>
    </citation>
    <scope>NUCLEOTIDE SEQUENCE</scope>
    <source>
        <strain evidence="1">JCM 31311</strain>
    </source>
</reference>
<dbReference type="EMBL" id="BMQL01000011">
    <property type="protein sequence ID" value="GGR09828.1"/>
    <property type="molecule type" value="Genomic_DNA"/>
</dbReference>
<sequence length="51" mass="6015">MTVYHYLHTLLDWVLKDAWLLRIVPVAVGISMLHNWKHGSRRVLFADEEAL</sequence>